<dbReference type="EMBL" id="BPQM01000004">
    <property type="protein sequence ID" value="GJD77029.1"/>
    <property type="molecule type" value="Genomic_DNA"/>
</dbReference>
<name>A0AA37HJN7_9HYPH</name>
<organism evidence="1 2">
    <name type="scientific">Methylobacterium gregans</name>
    <dbReference type="NCBI Taxonomy" id="374424"/>
    <lineage>
        <taxon>Bacteria</taxon>
        <taxon>Pseudomonadati</taxon>
        <taxon>Pseudomonadota</taxon>
        <taxon>Alphaproteobacteria</taxon>
        <taxon>Hyphomicrobiales</taxon>
        <taxon>Methylobacteriaceae</taxon>
        <taxon>Methylobacterium</taxon>
    </lineage>
</organism>
<accession>A0AA37HJN7</accession>
<evidence type="ECO:0000313" key="1">
    <source>
        <dbReference type="EMBL" id="GJD77029.1"/>
    </source>
</evidence>
<reference evidence="1" key="2">
    <citation type="submission" date="2021-08" db="EMBL/GenBank/DDBJ databases">
        <authorList>
            <person name="Tani A."/>
            <person name="Ola A."/>
            <person name="Ogura Y."/>
            <person name="Katsura K."/>
            <person name="Hayashi T."/>
        </authorList>
    </citation>
    <scope>NUCLEOTIDE SEQUENCE</scope>
    <source>
        <strain evidence="1">NBRC 103626</strain>
    </source>
</reference>
<proteinExistence type="predicted"/>
<reference evidence="1" key="1">
    <citation type="journal article" date="2016" name="Front. Microbiol.">
        <title>Genome Sequence of the Piezophilic, Mesophilic Sulfate-Reducing Bacterium Desulfovibrio indicus J2T.</title>
        <authorList>
            <person name="Cao J."/>
            <person name="Maignien L."/>
            <person name="Shao Z."/>
            <person name="Alain K."/>
            <person name="Jebbar M."/>
        </authorList>
    </citation>
    <scope>NUCLEOTIDE SEQUENCE</scope>
    <source>
        <strain evidence="1">NBRC 103626</strain>
    </source>
</reference>
<protein>
    <submittedName>
        <fullName evidence="1">Uncharacterized protein</fullName>
    </submittedName>
</protein>
<sequence length="88" mass="9170">MTSLHRVRCCAGGLTKTYGQGLGPDVSQHTLDAFRMVQGGVSARIAKMMSSIGATHALSPPTSEVAVKGVLDIDGENTKPEGMGHFAE</sequence>
<evidence type="ECO:0000313" key="2">
    <source>
        <dbReference type="Proteomes" id="UP001055108"/>
    </source>
</evidence>
<dbReference type="Proteomes" id="UP001055108">
    <property type="component" value="Unassembled WGS sequence"/>
</dbReference>
<gene>
    <name evidence="1" type="ORF">NBEOAGPD_0230</name>
</gene>
<keyword evidence="2" id="KW-1185">Reference proteome</keyword>
<dbReference type="AlphaFoldDB" id="A0AA37HJN7"/>
<comment type="caution">
    <text evidence="1">The sequence shown here is derived from an EMBL/GenBank/DDBJ whole genome shotgun (WGS) entry which is preliminary data.</text>
</comment>